<evidence type="ECO:0000256" key="2">
    <source>
        <dbReference type="ARBA" id="ARBA00012111"/>
    </source>
</evidence>
<reference evidence="12" key="1">
    <citation type="submission" date="2023-06" db="EMBL/GenBank/DDBJ databases">
        <title>Genome-scale phylogeny and comparative genomics of the fungal order Sordariales.</title>
        <authorList>
            <consortium name="Lawrence Berkeley National Laboratory"/>
            <person name="Hensen N."/>
            <person name="Bonometti L."/>
            <person name="Westerberg I."/>
            <person name="Brannstrom I.O."/>
            <person name="Guillou S."/>
            <person name="Cros-Aarteil S."/>
            <person name="Calhoun S."/>
            <person name="Haridas S."/>
            <person name="Kuo A."/>
            <person name="Mondo S."/>
            <person name="Pangilinan J."/>
            <person name="Riley R."/>
            <person name="Labutti K."/>
            <person name="Andreopoulos B."/>
            <person name="Lipzen A."/>
            <person name="Chen C."/>
            <person name="Yanf M."/>
            <person name="Daum C."/>
            <person name="Ng V."/>
            <person name="Clum A."/>
            <person name="Steindorff A."/>
            <person name="Ohm R."/>
            <person name="Martin F."/>
            <person name="Silar P."/>
            <person name="Natvig D."/>
            <person name="Lalanne C."/>
            <person name="Gautier V."/>
            <person name="Ament-Velasquez S.L."/>
            <person name="Kruys A."/>
            <person name="Hutchinson M.I."/>
            <person name="Powell A.J."/>
            <person name="Barry K."/>
            <person name="Miller A.N."/>
            <person name="Grigoriev I.V."/>
            <person name="Debuchy R."/>
            <person name="Gladieux P."/>
            <person name="Thoren M.H."/>
            <person name="Johannesson H."/>
        </authorList>
    </citation>
    <scope>NUCLEOTIDE SEQUENCE</scope>
    <source>
        <strain evidence="12">SMH4607-1</strain>
    </source>
</reference>
<dbReference type="GO" id="GO:0070210">
    <property type="term" value="C:Rpd3L-Expanded complex"/>
    <property type="evidence" value="ECO:0007669"/>
    <property type="project" value="TreeGrafter"/>
</dbReference>
<evidence type="ECO:0000256" key="8">
    <source>
        <dbReference type="ARBA" id="ARBA00023242"/>
    </source>
</evidence>
<dbReference type="PANTHER" id="PTHR10625">
    <property type="entry name" value="HISTONE DEACETYLASE HDAC1-RELATED"/>
    <property type="match status" value="1"/>
</dbReference>
<feature type="region of interest" description="Disordered" evidence="10">
    <location>
        <begin position="469"/>
        <end position="637"/>
    </location>
</feature>
<dbReference type="EC" id="3.5.1.98" evidence="2"/>
<dbReference type="Pfam" id="PF00850">
    <property type="entry name" value="Hist_deacetyl"/>
    <property type="match status" value="1"/>
</dbReference>
<feature type="compositionally biased region" description="Low complexity" evidence="10">
    <location>
        <begin position="577"/>
        <end position="588"/>
    </location>
</feature>
<comment type="caution">
    <text evidence="12">The sequence shown here is derived from an EMBL/GenBank/DDBJ whole genome shotgun (WGS) entry which is preliminary data.</text>
</comment>
<keyword evidence="8" id="KW-0539">Nucleus</keyword>
<keyword evidence="3" id="KW-0678">Repressor</keyword>
<feature type="compositionally biased region" description="Acidic residues" evidence="10">
    <location>
        <begin position="498"/>
        <end position="507"/>
    </location>
</feature>
<dbReference type="InterPro" id="IPR023801">
    <property type="entry name" value="His_deacetylse_dom"/>
</dbReference>
<comment type="similarity">
    <text evidence="9">Belongs to the histone deacetylase family. HD Type 1 subfamily.</text>
</comment>
<dbReference type="PRINTS" id="PR01271">
    <property type="entry name" value="HISDACETLASE"/>
</dbReference>
<organism evidence="12 13">
    <name type="scientific">Lasiosphaeris hirsuta</name>
    <dbReference type="NCBI Taxonomy" id="260670"/>
    <lineage>
        <taxon>Eukaryota</taxon>
        <taxon>Fungi</taxon>
        <taxon>Dikarya</taxon>
        <taxon>Ascomycota</taxon>
        <taxon>Pezizomycotina</taxon>
        <taxon>Sordariomycetes</taxon>
        <taxon>Sordariomycetidae</taxon>
        <taxon>Sordariales</taxon>
        <taxon>Lasiosphaeriaceae</taxon>
        <taxon>Lasiosphaeris</taxon>
    </lineage>
</organism>
<evidence type="ECO:0000313" key="12">
    <source>
        <dbReference type="EMBL" id="KAK0730167.1"/>
    </source>
</evidence>
<evidence type="ECO:0000256" key="10">
    <source>
        <dbReference type="SAM" id="MobiDB-lite"/>
    </source>
</evidence>
<dbReference type="FunFam" id="3.40.800.20:FF:000001">
    <property type="entry name" value="Histone deacetylase"/>
    <property type="match status" value="1"/>
</dbReference>
<gene>
    <name evidence="12" type="ORF">B0H67DRAFT_478629</name>
</gene>
<dbReference type="EMBL" id="JAUKUA010000001">
    <property type="protein sequence ID" value="KAK0730167.1"/>
    <property type="molecule type" value="Genomic_DNA"/>
</dbReference>
<sequence>MPATNRDPAGVDRTRPLYEVVNNDKKRVAYFYDSDIGNYAYVTGHPMKPHRIRLAHSLVMNYNVYKFLEIYRAKPAVTSEMTQFHTDEYIEFLQKVTPDNMDSFMREQGKYNVGDDCPVFDGLYEFCGISAGGSMEGAARLNREKCDIAINWAGGLHHAKKSEASGFCYVNDIVLAILELLRFKKRVLYIDIDVHHGDGVEEAFYTTDRVMTVSFHKYGEYFPGTGELRDIGIGTGKNYAVNFPLRDGINDATYETIFEPVIRSVMQYYQPEAVVLQCGGDSLSGDRLGCFNLSMRGHANCVNFVRSFGLPTLVLGGGGYTMRNVARTWAYETGRLVGVEMDSVLPYNEYYDYYGPDYELDVRSSNMENANSTEYLEKIKIAVIENLKKTAPVPSVQMQDVPRQGLGMSDDQDDELDDNDEDENKDARMTQRQWEKKVHRQDEYEDSDDEDMAEANGAFRSKGSVRRSILDFPNPNAVEDDMEIDSGVATPVAKANDEAADNDDTMLEDARPEPVETQTEAEAPADVAPAAAAETAKMDVDGDVDMAEVDEKAGEATIKTEEIDSTAISESARKKSPAPVAADSASDGDAIRNKDASVSPADSATKDDEEAAVGNETSKPAAPSGDATADGEADKQA</sequence>
<feature type="compositionally biased region" description="Basic and acidic residues" evidence="10">
    <location>
        <begin position="549"/>
        <end position="562"/>
    </location>
</feature>
<protein>
    <recommendedName>
        <fullName evidence="2">histone deacetylase</fullName>
        <ecNumber evidence="2">3.5.1.98</ecNumber>
    </recommendedName>
</protein>
<dbReference type="InterPro" id="IPR023696">
    <property type="entry name" value="Ureohydrolase_dom_sf"/>
</dbReference>
<keyword evidence="4" id="KW-0378">Hydrolase</keyword>
<dbReference type="InterPro" id="IPR003084">
    <property type="entry name" value="HDAC_I/II"/>
</dbReference>
<evidence type="ECO:0000256" key="6">
    <source>
        <dbReference type="ARBA" id="ARBA00023015"/>
    </source>
</evidence>
<evidence type="ECO:0000256" key="3">
    <source>
        <dbReference type="ARBA" id="ARBA00022491"/>
    </source>
</evidence>
<feature type="region of interest" description="Disordered" evidence="10">
    <location>
        <begin position="394"/>
        <end position="452"/>
    </location>
</feature>
<feature type="compositionally biased region" description="Acidic residues" evidence="10">
    <location>
        <begin position="410"/>
        <end position="424"/>
    </location>
</feature>
<dbReference type="AlphaFoldDB" id="A0AA40B9K0"/>
<dbReference type="PRINTS" id="PR01270">
    <property type="entry name" value="HDASUPER"/>
</dbReference>
<comment type="subcellular location">
    <subcellularLocation>
        <location evidence="1">Nucleus</location>
    </subcellularLocation>
</comment>
<evidence type="ECO:0000256" key="1">
    <source>
        <dbReference type="ARBA" id="ARBA00004123"/>
    </source>
</evidence>
<dbReference type="GO" id="GO:0141221">
    <property type="term" value="F:histone deacetylase activity, hydrolytic mechanism"/>
    <property type="evidence" value="ECO:0007669"/>
    <property type="project" value="UniProtKB-EC"/>
</dbReference>
<keyword evidence="7" id="KW-0804">Transcription</keyword>
<dbReference type="GO" id="GO:0032221">
    <property type="term" value="C:Rpd3S complex"/>
    <property type="evidence" value="ECO:0007669"/>
    <property type="project" value="UniProtKB-ARBA"/>
</dbReference>
<evidence type="ECO:0000259" key="11">
    <source>
        <dbReference type="Pfam" id="PF00850"/>
    </source>
</evidence>
<dbReference type="InterPro" id="IPR000286">
    <property type="entry name" value="HDACs"/>
</dbReference>
<evidence type="ECO:0000313" key="13">
    <source>
        <dbReference type="Proteomes" id="UP001172102"/>
    </source>
</evidence>
<dbReference type="GO" id="GO:0033698">
    <property type="term" value="C:Rpd3L complex"/>
    <property type="evidence" value="ECO:0007669"/>
    <property type="project" value="UniProtKB-ARBA"/>
</dbReference>
<feature type="compositionally biased region" description="Basic and acidic residues" evidence="10">
    <location>
        <begin position="425"/>
        <end position="442"/>
    </location>
</feature>
<dbReference type="Proteomes" id="UP001172102">
    <property type="component" value="Unassembled WGS sequence"/>
</dbReference>
<keyword evidence="5" id="KW-0156">Chromatin regulator</keyword>
<name>A0AA40B9K0_9PEZI</name>
<evidence type="ECO:0000256" key="5">
    <source>
        <dbReference type="ARBA" id="ARBA00022853"/>
    </source>
</evidence>
<dbReference type="GO" id="GO:0031507">
    <property type="term" value="P:heterochromatin formation"/>
    <property type="evidence" value="ECO:0007669"/>
    <property type="project" value="TreeGrafter"/>
</dbReference>
<dbReference type="CDD" id="cd10004">
    <property type="entry name" value="RPD3-like"/>
    <property type="match status" value="1"/>
</dbReference>
<dbReference type="PANTHER" id="PTHR10625:SF10">
    <property type="entry name" value="HISTONE DEACETYLASE HDAC1"/>
    <property type="match status" value="1"/>
</dbReference>
<dbReference type="InterPro" id="IPR037138">
    <property type="entry name" value="His_deacetylse_dom_sf"/>
</dbReference>
<evidence type="ECO:0000256" key="9">
    <source>
        <dbReference type="ARBA" id="ARBA00061569"/>
    </source>
</evidence>
<feature type="domain" description="Histone deacetylase" evidence="11">
    <location>
        <begin position="45"/>
        <end position="333"/>
    </location>
</feature>
<evidence type="ECO:0000256" key="4">
    <source>
        <dbReference type="ARBA" id="ARBA00022801"/>
    </source>
</evidence>
<keyword evidence="13" id="KW-1185">Reference proteome</keyword>
<dbReference type="SUPFAM" id="SSF52768">
    <property type="entry name" value="Arginase/deacetylase"/>
    <property type="match status" value="1"/>
</dbReference>
<evidence type="ECO:0000256" key="7">
    <source>
        <dbReference type="ARBA" id="ARBA00023163"/>
    </source>
</evidence>
<proteinExistence type="inferred from homology"/>
<accession>A0AA40B9K0</accession>
<keyword evidence="6" id="KW-0805">Transcription regulation</keyword>
<feature type="compositionally biased region" description="Acidic residues" evidence="10">
    <location>
        <begin position="443"/>
        <end position="452"/>
    </location>
</feature>
<feature type="compositionally biased region" description="Low complexity" evidence="10">
    <location>
        <begin position="520"/>
        <end position="535"/>
    </location>
</feature>
<dbReference type="Gene3D" id="3.40.800.20">
    <property type="entry name" value="Histone deacetylase domain"/>
    <property type="match status" value="1"/>
</dbReference>